<dbReference type="EMBL" id="CP009253">
    <property type="protein sequence ID" value="ALD15043.1"/>
    <property type="molecule type" value="Genomic_DNA"/>
</dbReference>
<dbReference type="KEGG" id="baph:IX46_00410"/>
<name>A0A0M4H471_9GAMM</name>
<dbReference type="SUPFAM" id="SSF103039">
    <property type="entry name" value="CheC-like"/>
    <property type="match status" value="1"/>
</dbReference>
<dbReference type="PANTHER" id="PTHR30034">
    <property type="entry name" value="FLAGELLAR MOTOR SWITCH PROTEIN FLIM"/>
    <property type="match status" value="1"/>
</dbReference>
<reference evidence="2 3" key="1">
    <citation type="journal article" date="2015" name="J Genomics">
        <title>Whole Genome Sequence of the Soybean Aphid Endosymbiont Buchnera aphidicola and Genetic Differentiation among Biotype-Specific Strains.</title>
        <authorList>
            <person name="Cassone B.J."/>
            <person name="Wenger J.A."/>
            <person name="Michel A.P."/>
        </authorList>
    </citation>
    <scope>NUCLEOTIDE SEQUENCE [LARGE SCALE GENOMIC DNA]</scope>
    <source>
        <strain evidence="2 3">BAg</strain>
    </source>
</reference>
<gene>
    <name evidence="2" type="ORF">IX46_00410</name>
</gene>
<dbReference type="GO" id="GO:0009425">
    <property type="term" value="C:bacterial-type flagellum basal body"/>
    <property type="evidence" value="ECO:0007669"/>
    <property type="project" value="InterPro"/>
</dbReference>
<evidence type="ECO:0000313" key="3">
    <source>
        <dbReference type="Proteomes" id="UP000066321"/>
    </source>
</evidence>
<organism evidence="2 3">
    <name type="scientific">Buchnera aphidicola</name>
    <name type="common">Aphis glycines</name>
    <dbReference type="NCBI Taxonomy" id="1265350"/>
    <lineage>
        <taxon>Bacteria</taxon>
        <taxon>Pseudomonadati</taxon>
        <taxon>Pseudomonadota</taxon>
        <taxon>Gammaproteobacteria</taxon>
        <taxon>Enterobacterales</taxon>
        <taxon>Erwiniaceae</taxon>
        <taxon>Buchnera</taxon>
    </lineage>
</organism>
<dbReference type="InterPro" id="IPR001689">
    <property type="entry name" value="Flag_FliM"/>
</dbReference>
<protein>
    <recommendedName>
        <fullName evidence="4">Flagellar motor switch protein FliM</fullName>
    </recommendedName>
</protein>
<dbReference type="STRING" id="1265350.IX46_00410"/>
<dbReference type="Gene3D" id="3.40.1550.10">
    <property type="entry name" value="CheC-like"/>
    <property type="match status" value="1"/>
</dbReference>
<evidence type="ECO:0000256" key="1">
    <source>
        <dbReference type="ARBA" id="ARBA00022500"/>
    </source>
</evidence>
<dbReference type="Pfam" id="PF02154">
    <property type="entry name" value="FliM"/>
    <property type="match status" value="1"/>
</dbReference>
<sequence length="300" mass="35065">MGKSNGVNSIKQTTNKEKEIHNVLSIKEIQALEKINRKFIEKITTYFSNLIKNDVKLNVFSIKLNTYINNEKDVKYLLVSTTEILNFNKKLFIFFSDNLLSIFIDLLFGGNGTCREKINQNRNLTYIEKITIKKILKLIFSTYCKFFKNIFSIDIHNCYTKIINIEKDAILKENYITNYFNLSLNSINVFFTIFLPVSVIKKYFQKLNSSKSNVKCLTKNIDFKKNFPVIHLHDIELQVVIKLIMSSKTKYNSLSIGDILTVENPDQVIAYIEKIPVFLGCYKNFNKKSVVFLKKFIYKI</sequence>
<dbReference type="Proteomes" id="UP000066321">
    <property type="component" value="Chromosome"/>
</dbReference>
<evidence type="ECO:0000313" key="2">
    <source>
        <dbReference type="EMBL" id="ALD15043.1"/>
    </source>
</evidence>
<dbReference type="GO" id="GO:0071978">
    <property type="term" value="P:bacterial-type flagellum-dependent swarming motility"/>
    <property type="evidence" value="ECO:0007669"/>
    <property type="project" value="TreeGrafter"/>
</dbReference>
<dbReference type="PATRIC" id="fig|1265350.3.peg.72"/>
<dbReference type="AlphaFoldDB" id="A0A0M4H471"/>
<accession>A0A0M4H471</accession>
<dbReference type="GO" id="GO:0003774">
    <property type="term" value="F:cytoskeletal motor activity"/>
    <property type="evidence" value="ECO:0007669"/>
    <property type="project" value="InterPro"/>
</dbReference>
<keyword evidence="1" id="KW-0145">Chemotaxis</keyword>
<dbReference type="GO" id="GO:0050918">
    <property type="term" value="P:positive chemotaxis"/>
    <property type="evidence" value="ECO:0007669"/>
    <property type="project" value="TreeGrafter"/>
</dbReference>
<proteinExistence type="predicted"/>
<evidence type="ECO:0008006" key="4">
    <source>
        <dbReference type="Google" id="ProtNLM"/>
    </source>
</evidence>
<dbReference type="PANTHER" id="PTHR30034:SF6">
    <property type="entry name" value="YOP PROTEINS TRANSLOCATION PROTEIN Q"/>
    <property type="match status" value="1"/>
</dbReference>
<dbReference type="RefSeq" id="WP_053940063.1">
    <property type="nucleotide sequence ID" value="NZ_CP009253.1"/>
</dbReference>
<dbReference type="InterPro" id="IPR028976">
    <property type="entry name" value="CheC-like_sf"/>
</dbReference>
<dbReference type="OrthoDB" id="6553180at2"/>